<dbReference type="FunFam" id="2.20.25.530:FF:000002">
    <property type="entry name" value="Ribonuclease H2 subunit B"/>
    <property type="match status" value="1"/>
</dbReference>
<gene>
    <name evidence="9" type="ORF">Csa_2G377900</name>
</gene>
<dbReference type="InterPro" id="IPR041195">
    <property type="entry name" value="Rnh202_N"/>
</dbReference>
<dbReference type="Gene3D" id="1.10.20.120">
    <property type="match status" value="1"/>
</dbReference>
<comment type="subcellular location">
    <subcellularLocation>
        <location evidence="1">Nucleus</location>
    </subcellularLocation>
</comment>
<evidence type="ECO:0000256" key="6">
    <source>
        <dbReference type="SAM" id="MobiDB-lite"/>
    </source>
</evidence>
<reference evidence="9 10" key="2">
    <citation type="journal article" date="2009" name="PLoS ONE">
        <title>An integrated genetic and cytogenetic map of the cucumber genome.</title>
        <authorList>
            <person name="Ren Y."/>
            <person name="Zhang Z."/>
            <person name="Liu J."/>
            <person name="Staub J.E."/>
            <person name="Han Y."/>
            <person name="Cheng Z."/>
            <person name="Li X."/>
            <person name="Lu J."/>
            <person name="Miao H."/>
            <person name="Kang H."/>
            <person name="Xie B."/>
            <person name="Gu X."/>
            <person name="Wang X."/>
            <person name="Du Y."/>
            <person name="Jin W."/>
            <person name="Huang S."/>
        </authorList>
    </citation>
    <scope>NUCLEOTIDE SEQUENCE [LARGE SCALE GENOMIC DNA]</scope>
    <source>
        <strain evidence="10">cv. 9930</strain>
    </source>
</reference>
<reference evidence="9 10" key="4">
    <citation type="journal article" date="2011" name="BMC Genomics">
        <title>RNA-Seq improves annotation of protein-coding genes in the cucumber genome.</title>
        <authorList>
            <person name="Li Z."/>
            <person name="Zhang Z."/>
            <person name="Yan P."/>
            <person name="Huang S."/>
            <person name="Fei Z."/>
            <person name="Lin K."/>
        </authorList>
    </citation>
    <scope>NUCLEOTIDE SEQUENCE [LARGE SCALE GENOMIC DNA]</scope>
    <source>
        <strain evidence="10">cv. 9930</strain>
    </source>
</reference>
<dbReference type="EMBL" id="CM002923">
    <property type="protein sequence ID" value="KGN62854.1"/>
    <property type="molecule type" value="Genomic_DNA"/>
</dbReference>
<feature type="compositionally biased region" description="Polar residues" evidence="6">
    <location>
        <begin position="309"/>
        <end position="336"/>
    </location>
</feature>
<dbReference type="OMA" id="QIHCGHS"/>
<evidence type="ECO:0000259" key="8">
    <source>
        <dbReference type="Pfam" id="PF17745"/>
    </source>
</evidence>
<proteinExistence type="predicted"/>
<dbReference type="InterPro" id="IPR040456">
    <property type="entry name" value="RNase_H2_suB"/>
</dbReference>
<dbReference type="PANTHER" id="PTHR13383:SF11">
    <property type="entry name" value="RIBONUCLEASE H2 SUBUNIT B"/>
    <property type="match status" value="1"/>
</dbReference>
<comment type="function">
    <text evidence="4">Non catalytic subunit of RNase H2, an endonuclease that specifically degrades the RNA of RNA:DNA hybrids. Participates in DNA replication, possibly by mediating the removal of lagging-strand Okazaki fragment RNA primers during DNA replication. Mediates the excision of single ribonucleotides from DNA:RNA duplexes.</text>
</comment>
<dbReference type="STRING" id="3659.A0A0A0LPA1"/>
<dbReference type="Gene3D" id="2.20.25.530">
    <property type="match status" value="1"/>
</dbReference>
<evidence type="ECO:0000256" key="1">
    <source>
        <dbReference type="ARBA" id="ARBA00004123"/>
    </source>
</evidence>
<dbReference type="GO" id="GO:0006401">
    <property type="term" value="P:RNA catabolic process"/>
    <property type="evidence" value="ECO:0000318"/>
    <property type="project" value="GO_Central"/>
</dbReference>
<name>A0A0A0LPA1_CUCSA</name>
<feature type="domain" description="Ribonuclease H2 subunit B wHTH" evidence="7">
    <location>
        <begin position="166"/>
        <end position="249"/>
    </location>
</feature>
<dbReference type="AlphaFoldDB" id="A0A0A0LPA1"/>
<feature type="domain" description="Rnh202 triple barrel" evidence="8">
    <location>
        <begin position="110"/>
        <end position="163"/>
    </location>
</feature>
<dbReference type="GO" id="GO:0032299">
    <property type="term" value="C:ribonuclease H2 complex"/>
    <property type="evidence" value="ECO:0000318"/>
    <property type="project" value="GO_Central"/>
</dbReference>
<accession>A0A0A0LPA1</accession>
<dbReference type="Pfam" id="PF09468">
    <property type="entry name" value="RNase_H2-Ydr279"/>
    <property type="match status" value="1"/>
</dbReference>
<evidence type="ECO:0000256" key="4">
    <source>
        <dbReference type="ARBA" id="ARBA00024778"/>
    </source>
</evidence>
<reference evidence="9 10" key="1">
    <citation type="journal article" date="2009" name="Nat. Genet.">
        <title>The genome of the cucumber, Cucumis sativus L.</title>
        <authorList>
            <person name="Huang S."/>
            <person name="Li R."/>
            <person name="Zhang Z."/>
            <person name="Li L."/>
            <person name="Gu X."/>
            <person name="Fan W."/>
            <person name="Lucas W.J."/>
            <person name="Wang X."/>
            <person name="Xie B."/>
            <person name="Ni P."/>
            <person name="Ren Y."/>
            <person name="Zhu H."/>
            <person name="Li J."/>
            <person name="Lin K."/>
            <person name="Jin W."/>
            <person name="Fei Z."/>
            <person name="Li G."/>
            <person name="Staub J."/>
            <person name="Kilian A."/>
            <person name="van der Vossen E.A."/>
            <person name="Wu Y."/>
            <person name="Guo J."/>
            <person name="He J."/>
            <person name="Jia Z."/>
            <person name="Ren Y."/>
            <person name="Tian G."/>
            <person name="Lu Y."/>
            <person name="Ruan J."/>
            <person name="Qian W."/>
            <person name="Wang M."/>
            <person name="Huang Q."/>
            <person name="Li B."/>
            <person name="Xuan Z."/>
            <person name="Cao J."/>
            <person name="Asan"/>
            <person name="Wu Z."/>
            <person name="Zhang J."/>
            <person name="Cai Q."/>
            <person name="Bai Y."/>
            <person name="Zhao B."/>
            <person name="Han Y."/>
            <person name="Li Y."/>
            <person name="Li X."/>
            <person name="Wang S."/>
            <person name="Shi Q."/>
            <person name="Liu S."/>
            <person name="Cho W.K."/>
            <person name="Kim J.Y."/>
            <person name="Xu Y."/>
            <person name="Heller-Uszynska K."/>
            <person name="Miao H."/>
            <person name="Cheng Z."/>
            <person name="Zhang S."/>
            <person name="Wu J."/>
            <person name="Yang Y."/>
            <person name="Kang H."/>
            <person name="Li M."/>
            <person name="Liang H."/>
            <person name="Ren X."/>
            <person name="Shi Z."/>
            <person name="Wen M."/>
            <person name="Jian M."/>
            <person name="Yang H."/>
            <person name="Zhang G."/>
            <person name="Yang Z."/>
            <person name="Chen R."/>
            <person name="Liu S."/>
            <person name="Li J."/>
            <person name="Ma L."/>
            <person name="Liu H."/>
            <person name="Zhou Y."/>
            <person name="Zhao J."/>
            <person name="Fang X."/>
            <person name="Li G."/>
            <person name="Fang L."/>
            <person name="Li Y."/>
            <person name="Liu D."/>
            <person name="Zheng H."/>
            <person name="Zhang Y."/>
            <person name="Qin N."/>
            <person name="Li Z."/>
            <person name="Yang G."/>
            <person name="Yang S."/>
            <person name="Bolund L."/>
            <person name="Kristiansen K."/>
            <person name="Zheng H."/>
            <person name="Li S."/>
            <person name="Zhang X."/>
            <person name="Yang H."/>
            <person name="Wang J."/>
            <person name="Sun R."/>
            <person name="Zhang B."/>
            <person name="Jiang S."/>
            <person name="Wang J."/>
            <person name="Du Y."/>
            <person name="Li S."/>
        </authorList>
    </citation>
    <scope>NUCLEOTIDE SEQUENCE [LARGE SCALE GENOMIC DNA]</scope>
    <source>
        <strain evidence="10">cv. 9930</strain>
    </source>
</reference>
<protein>
    <recommendedName>
        <fullName evidence="2">Ribonuclease H2 subunit B</fullName>
    </recommendedName>
    <alternativeName>
        <fullName evidence="5">Ribonuclease HI subunit B</fullName>
    </alternativeName>
</protein>
<dbReference type="InterPro" id="IPR019024">
    <property type="entry name" value="RNase_H2_suB_wHTH"/>
</dbReference>
<evidence type="ECO:0000313" key="10">
    <source>
        <dbReference type="Proteomes" id="UP000029981"/>
    </source>
</evidence>
<reference evidence="9 10" key="3">
    <citation type="journal article" date="2010" name="BMC Genomics">
        <title>Transcriptome sequencing and comparative analysis of cucumber flowers with different sex types.</title>
        <authorList>
            <person name="Guo S."/>
            <person name="Zheng Y."/>
            <person name="Joung J.G."/>
            <person name="Liu S."/>
            <person name="Zhang Z."/>
            <person name="Crasta O.R."/>
            <person name="Sobral B.W."/>
            <person name="Xu Y."/>
            <person name="Huang S."/>
            <person name="Fei Z."/>
        </authorList>
    </citation>
    <scope>NUCLEOTIDE SEQUENCE [LARGE SCALE GENOMIC DNA]</scope>
    <source>
        <strain evidence="10">cv. 9930</strain>
    </source>
</reference>
<evidence type="ECO:0000256" key="5">
    <source>
        <dbReference type="ARBA" id="ARBA00033464"/>
    </source>
</evidence>
<dbReference type="Proteomes" id="UP000029981">
    <property type="component" value="Chromosome 2"/>
</dbReference>
<dbReference type="CDD" id="cd09270">
    <property type="entry name" value="RNase_H2-B"/>
    <property type="match status" value="1"/>
</dbReference>
<evidence type="ECO:0000256" key="3">
    <source>
        <dbReference type="ARBA" id="ARBA00023242"/>
    </source>
</evidence>
<evidence type="ECO:0000313" key="9">
    <source>
        <dbReference type="EMBL" id="KGN62854.1"/>
    </source>
</evidence>
<dbReference type="eggNOG" id="KOG4705">
    <property type="taxonomic scope" value="Eukaryota"/>
</dbReference>
<evidence type="ECO:0000259" key="7">
    <source>
        <dbReference type="Pfam" id="PF09468"/>
    </source>
</evidence>
<sequence length="363" mass="41400">MDVMGLIQPISKRLCFVLRTVHYYLSPWRARFFSVLDFVCFPPSTSTFTFSGELFTAFLFFVADGALPTFFIALVVETGGCSMAWCEGVEETRILIAPDHGVKENVTGCFLSLRHPKSGNPTCFLYVNEMLEEIHWFKQSYSSWFLGDYVAEDGRLYSATPVDPVFIFLPIFEEARMKKGDDLGKFRQLDDIMFINGYPGYLHLLPLAEKFMQVVCEVKEVGSSRFFRLDDSKVLAWLYHKVCQLKRTLCTLDKNYAAREEKETLCDAVSILGEYLKDQPWLKLLCDHLKLNFAEATRKASDSERAPTSIENNFDSISQDKSGSRSGSGAKNTRNGKQAKKPKVETESRNIKDMFSKAAKRKR</sequence>
<feature type="compositionally biased region" description="Basic and acidic residues" evidence="6">
    <location>
        <begin position="342"/>
        <end position="355"/>
    </location>
</feature>
<keyword evidence="3" id="KW-0539">Nucleus</keyword>
<dbReference type="Pfam" id="PF17745">
    <property type="entry name" value="Ydr279_N"/>
    <property type="match status" value="1"/>
</dbReference>
<dbReference type="PANTHER" id="PTHR13383">
    <property type="entry name" value="RIBONUCLEASE H2 SUBUNIT B"/>
    <property type="match status" value="1"/>
</dbReference>
<keyword evidence="10" id="KW-1185">Reference proteome</keyword>
<dbReference type="GO" id="GO:0005654">
    <property type="term" value="C:nucleoplasm"/>
    <property type="evidence" value="ECO:0000318"/>
    <property type="project" value="GO_Central"/>
</dbReference>
<dbReference type="Gramene" id="KGN62854">
    <property type="protein sequence ID" value="KGN62854"/>
    <property type="gene ID" value="Csa_2G377900"/>
</dbReference>
<evidence type="ECO:0000256" key="2">
    <source>
        <dbReference type="ARBA" id="ARBA00019062"/>
    </source>
</evidence>
<feature type="region of interest" description="Disordered" evidence="6">
    <location>
        <begin position="302"/>
        <end position="363"/>
    </location>
</feature>
<organism evidence="9 10">
    <name type="scientific">Cucumis sativus</name>
    <name type="common">Cucumber</name>
    <dbReference type="NCBI Taxonomy" id="3659"/>
    <lineage>
        <taxon>Eukaryota</taxon>
        <taxon>Viridiplantae</taxon>
        <taxon>Streptophyta</taxon>
        <taxon>Embryophyta</taxon>
        <taxon>Tracheophyta</taxon>
        <taxon>Spermatophyta</taxon>
        <taxon>Magnoliopsida</taxon>
        <taxon>eudicotyledons</taxon>
        <taxon>Gunneridae</taxon>
        <taxon>Pentapetalae</taxon>
        <taxon>rosids</taxon>
        <taxon>fabids</taxon>
        <taxon>Cucurbitales</taxon>
        <taxon>Cucurbitaceae</taxon>
        <taxon>Benincaseae</taxon>
        <taxon>Cucumis</taxon>
    </lineage>
</organism>